<feature type="active site" evidence="1">
    <location>
        <position position="493"/>
    </location>
</feature>
<sequence>MGCCNSKNTKEPKGAGRPPLDVQPAEEDVKQKTDEVRDSTESSAEEETPGGQSTEADAKAAQELADPRAARIQAICARNKGCPYRYGACTVVGGDVKCYFEDGLIYCIVKDGCWHIYNDTLDYEAQVELLFGPGSQIATCERTMMEVMENNWTRAYAAVYPLETVQCVSGKVCGYQCSITIKPLDDSYRLKACAAANRNAEMETETVRRLAGNLTDEDEILRRCVETNTPYVDLTFPPCAAALARAGRDSRSFPVMAMMRPTQYLPEDMCAMVNDVIGAVVPHSIEHGSLGDSWLMCALAILAEDETAIHNLLMQGTPAEKAVGAYRLLMNKNGWWITVLLDDYLPTFSRTPVFARVCDNPAEMWVSLLQKAYAKVHGSYAAITGGDALQALADFAGSLMYRFDKEWEVAALDVTKAEELADALVGLSRSGASVVLSTPGHTSESYLGCNQESDPEGFRARYTKCGLRTGYTYFVERVVTLQKQQTLLFKLRNPWRSSGQWNGAWSYGSAEWGENPDVCSVCDAQEDPQDGSFWICWKDACEYFDGGGVFYPTSAAEDYRVKGFFDGTIPTVILEIMAVENTRVLLTLSQPDKRGVDLTDGAARFAPIMLTVSKKEGDMQRVQKNTSWNPEMPSNECNFVVGRDVGMWFTLEAGEVYHVVPRMHCKGVKSQYHRPYVVGILSYAPLEGKVRAQAMCIESDSNVFTNYSLYRSGAPQPVQAEHQTRLPGKAPVTNVSTTVI</sequence>
<dbReference type="InterPro" id="IPR038765">
    <property type="entry name" value="Papain-like_cys_pep_sf"/>
</dbReference>
<dbReference type="InterPro" id="IPR022684">
    <property type="entry name" value="Calpain_cysteine_protease"/>
</dbReference>
<dbReference type="OrthoDB" id="424753at2759"/>
<dbReference type="Gene3D" id="2.60.40.1180">
    <property type="entry name" value="Golgi alpha-mannosidase II"/>
    <property type="match status" value="1"/>
</dbReference>
<dbReference type="Pfam" id="PF09149">
    <property type="entry name" value="DUF1935"/>
    <property type="match status" value="1"/>
</dbReference>
<comment type="caution">
    <text evidence="2">Lacks conserved residue(s) required for the propagation of feature annotation.</text>
</comment>
<dbReference type="Proteomes" id="UP000673552">
    <property type="component" value="Unassembled WGS sequence"/>
</dbReference>
<dbReference type="SUPFAM" id="SSF54001">
    <property type="entry name" value="Cysteine proteinases"/>
    <property type="match status" value="1"/>
</dbReference>
<reference evidence="6" key="2">
    <citation type="journal article" date="2021" name="Sci. Data">
        <title>Chromosome-scale genome sequencing, assembly and annotation of six genomes from subfamily Leishmaniinae.</title>
        <authorList>
            <person name="Almutairi H."/>
            <person name="Urbaniak M.D."/>
            <person name="Bates M.D."/>
            <person name="Jariyapan N."/>
            <person name="Kwakye-Nuako G."/>
            <person name="Thomaz Soccol V."/>
            <person name="Al-Salem W.S."/>
            <person name="Dillon R.J."/>
            <person name="Bates P.A."/>
            <person name="Gatherer D."/>
        </authorList>
    </citation>
    <scope>NUCLEOTIDE SEQUENCE [LARGE SCALE GENOMIC DNA]</scope>
</reference>
<dbReference type="PRINTS" id="PR00704">
    <property type="entry name" value="CALPAIN"/>
</dbReference>
<evidence type="ECO:0000259" key="4">
    <source>
        <dbReference type="PROSITE" id="PS50203"/>
    </source>
</evidence>
<dbReference type="InterPro" id="IPR015232">
    <property type="entry name" value="DUF1935"/>
</dbReference>
<dbReference type="GeneID" id="92511480"/>
<dbReference type="RefSeq" id="XP_067176247.1">
    <property type="nucleotide sequence ID" value="XM_067318968.1"/>
</dbReference>
<feature type="region of interest" description="Disordered" evidence="3">
    <location>
        <begin position="1"/>
        <end position="63"/>
    </location>
</feature>
<gene>
    <name evidence="5" type="ORF">LSCM1_01346</name>
</gene>
<dbReference type="GO" id="GO:0004198">
    <property type="term" value="F:calcium-dependent cysteine-type endopeptidase activity"/>
    <property type="evidence" value="ECO:0007669"/>
    <property type="project" value="InterPro"/>
</dbReference>
<dbReference type="GO" id="GO:0006508">
    <property type="term" value="P:proteolysis"/>
    <property type="evidence" value="ECO:0007669"/>
    <property type="project" value="InterPro"/>
</dbReference>
<reference evidence="6" key="1">
    <citation type="journal article" date="2021" name="Microbiol. Resour. Announc.">
        <title>LGAAP: Leishmaniinae Genome Assembly and Annotation Pipeline.</title>
        <authorList>
            <person name="Almutairi H."/>
            <person name="Urbaniak M.D."/>
            <person name="Bates M.D."/>
            <person name="Jariyapan N."/>
            <person name="Kwakye-Nuako G."/>
            <person name="Thomaz-Soccol V."/>
            <person name="Al-Salem W.S."/>
            <person name="Dillon R.J."/>
            <person name="Bates P.A."/>
            <person name="Gatherer D."/>
        </authorList>
    </citation>
    <scope>NUCLEOTIDE SEQUENCE [LARGE SCALE GENOMIC DNA]</scope>
</reference>
<dbReference type="InterPro" id="IPR013780">
    <property type="entry name" value="Glyco_hydro_b"/>
</dbReference>
<evidence type="ECO:0000256" key="2">
    <source>
        <dbReference type="PROSITE-ProRule" id="PRU00239"/>
    </source>
</evidence>
<dbReference type="CDD" id="cd00044">
    <property type="entry name" value="CysPc"/>
    <property type="match status" value="1"/>
</dbReference>
<feature type="compositionally biased region" description="Basic and acidic residues" evidence="3">
    <location>
        <begin position="27"/>
        <end position="40"/>
    </location>
</feature>
<evidence type="ECO:0000256" key="1">
    <source>
        <dbReference type="PIRSR" id="PIRSR622684-1"/>
    </source>
</evidence>
<dbReference type="Gene3D" id="3.90.70.10">
    <property type="entry name" value="Cysteine proteinases"/>
    <property type="match status" value="1"/>
</dbReference>
<evidence type="ECO:0000313" key="5">
    <source>
        <dbReference type="EMBL" id="KAG5471273.1"/>
    </source>
</evidence>
<dbReference type="PANTHER" id="PTHR10183">
    <property type="entry name" value="CALPAIN"/>
    <property type="match status" value="1"/>
</dbReference>
<evidence type="ECO:0000256" key="3">
    <source>
        <dbReference type="SAM" id="MobiDB-lite"/>
    </source>
</evidence>
<proteinExistence type="predicted"/>
<evidence type="ECO:0000313" key="6">
    <source>
        <dbReference type="Proteomes" id="UP000673552"/>
    </source>
</evidence>
<dbReference type="PROSITE" id="PS50203">
    <property type="entry name" value="CALPAIN_CAT"/>
    <property type="match status" value="1"/>
</dbReference>
<accession>A0A836GWX4</accession>
<keyword evidence="6" id="KW-1185">Reference proteome</keyword>
<comment type="caution">
    <text evidence="5">The sequence shown here is derived from an EMBL/GenBank/DDBJ whole genome shotgun (WGS) entry which is preliminary data.</text>
</comment>
<dbReference type="InterPro" id="IPR036310">
    <property type="entry name" value="Smp-1-like_sf"/>
</dbReference>
<feature type="domain" description="Calpain catalytic" evidence="4">
    <location>
        <begin position="230"/>
        <end position="545"/>
    </location>
</feature>
<dbReference type="PANTHER" id="PTHR10183:SF423">
    <property type="entry name" value="LEUCINE-RICH REPEAT PROTEIN (LRRP)"/>
    <property type="match status" value="1"/>
</dbReference>
<organism evidence="5 6">
    <name type="scientific">Leishmania martiniquensis</name>
    <dbReference type="NCBI Taxonomy" id="1580590"/>
    <lineage>
        <taxon>Eukaryota</taxon>
        <taxon>Discoba</taxon>
        <taxon>Euglenozoa</taxon>
        <taxon>Kinetoplastea</taxon>
        <taxon>Metakinetoplastina</taxon>
        <taxon>Trypanosomatida</taxon>
        <taxon>Trypanosomatidae</taxon>
        <taxon>Leishmaniinae</taxon>
        <taxon>Leishmania</taxon>
    </lineage>
</organism>
<dbReference type="SUPFAM" id="SSF101601">
    <property type="entry name" value="Smp-1-like"/>
    <property type="match status" value="1"/>
</dbReference>
<dbReference type="EMBL" id="JAFEUZ010000031">
    <property type="protein sequence ID" value="KAG5471273.1"/>
    <property type="molecule type" value="Genomic_DNA"/>
</dbReference>
<dbReference type="AlphaFoldDB" id="A0A836GWX4"/>
<dbReference type="InterPro" id="IPR001300">
    <property type="entry name" value="Peptidase_C2_calpain_cat"/>
</dbReference>
<dbReference type="Pfam" id="PF00648">
    <property type="entry name" value="Peptidase_C2"/>
    <property type="match status" value="1"/>
</dbReference>
<name>A0A836GWX4_9TRYP</name>
<protein>
    <recommendedName>
        <fullName evidence="4">Calpain catalytic domain-containing protein</fullName>
    </recommendedName>
</protein>
<dbReference type="SMART" id="SM00230">
    <property type="entry name" value="CysPc"/>
    <property type="match status" value="1"/>
</dbReference>
<dbReference type="KEGG" id="lmat:92511480"/>